<evidence type="ECO:0000256" key="3">
    <source>
        <dbReference type="ARBA" id="ARBA00022989"/>
    </source>
</evidence>
<evidence type="ECO:0000256" key="2">
    <source>
        <dbReference type="ARBA" id="ARBA00022692"/>
    </source>
</evidence>
<keyword evidence="3" id="KW-1133">Transmembrane helix</keyword>
<accession>A0AAU7E2G6</accession>
<dbReference type="Pfam" id="PF04787">
    <property type="entry name" value="Pox_H7"/>
    <property type="match status" value="1"/>
</dbReference>
<name>A0AAU7E2G6_9POXV</name>
<sequence length="146" mass="16847">MDRAVKAVATTAFAGLVDTKHIYAVYRYFDREPDRTLFAMKDDGTVLVDFDYGTFRASECLGLQARELDMGECRTHAALVARELAEVDAIDADVVAYVRRGVARLFLRRLEQARRSPRRVEDMERACRRMQRTRADPEFVRDALWP</sequence>
<dbReference type="EMBL" id="PP711852">
    <property type="protein sequence ID" value="XBH23823.1"/>
    <property type="molecule type" value="Genomic_DNA"/>
</dbReference>
<proteinExistence type="predicted"/>
<evidence type="ECO:0000256" key="1">
    <source>
        <dbReference type="ARBA" id="ARBA00004167"/>
    </source>
</evidence>
<keyword evidence="2" id="KW-0812">Transmembrane</keyword>
<keyword evidence="3" id="KW-0472">Membrane</keyword>
<comment type="subcellular location">
    <subcellularLocation>
        <location evidence="1">Membrane</location>
        <topology evidence="1">Single-pass membrane protein</topology>
    </subcellularLocation>
</comment>
<dbReference type="InterPro" id="IPR006872">
    <property type="entry name" value="Poxvirus_H7"/>
</dbReference>
<evidence type="ECO:0000313" key="4">
    <source>
        <dbReference type="EMBL" id="XBH23823.1"/>
    </source>
</evidence>
<dbReference type="GO" id="GO:0016020">
    <property type="term" value="C:membrane"/>
    <property type="evidence" value="ECO:0007669"/>
    <property type="project" value="UniProtKB-SubCell"/>
</dbReference>
<reference evidence="4" key="1">
    <citation type="journal article" date="2024" name="Microbiome">
        <title>Substantial viral diversity in bats and rodents from East Africa: insights into evolution, recombination, and cocirculation.</title>
        <authorList>
            <person name="Wang D."/>
            <person name="Yang X."/>
            <person name="Ren Z."/>
            <person name="Hu B."/>
            <person name="Zhao H."/>
            <person name="Yang K."/>
            <person name="Shi P."/>
            <person name="Zhang Z."/>
            <person name="Feng Q."/>
            <person name="Nawenja C.V."/>
            <person name="Obanda V."/>
            <person name="Robert K."/>
            <person name="Nalikka B."/>
            <person name="Waruhiu C.N."/>
            <person name="Ochola G.O."/>
            <person name="Onyuok S.O."/>
            <person name="Ochieng H."/>
            <person name="Li B."/>
            <person name="Zhu Y."/>
            <person name="Si H."/>
            <person name="Yin J."/>
            <person name="Kristiansen K."/>
            <person name="Jin X."/>
            <person name="Xu X."/>
            <person name="Xiao M."/>
            <person name="Agwanda B."/>
            <person name="Ommeh S."/>
            <person name="Li J."/>
            <person name="Shi Z.L."/>
        </authorList>
    </citation>
    <scope>NUCLEOTIDE SEQUENCE</scope>
    <source>
        <strain evidence="4">1A/Uganda/UGR70/2019</strain>
    </source>
</reference>
<reference evidence="4" key="2">
    <citation type="submission" date="2024-02" db="EMBL/GenBank/DDBJ databases">
        <authorList>
            <person name="Hu B."/>
        </authorList>
    </citation>
    <scope>NUCLEOTIDE SEQUENCE</scope>
    <source>
        <strain evidence="4">1A/Uganda/UGR70/2019</strain>
    </source>
</reference>
<organism evidence="4">
    <name type="scientific">Rousettus bat poxvirus</name>
    <dbReference type="NCBI Taxonomy" id="3141933"/>
    <lineage>
        <taxon>Viruses</taxon>
        <taxon>Varidnaviria</taxon>
        <taxon>Bamfordvirae</taxon>
        <taxon>Nucleocytoviricota</taxon>
        <taxon>Pokkesviricetes</taxon>
        <taxon>Chitovirales</taxon>
        <taxon>Poxviridae</taxon>
    </lineage>
</organism>
<protein>
    <submittedName>
        <fullName evidence="4">Uncharacterized protein</fullName>
    </submittedName>
</protein>